<name>A0A9P5A9M9_9HYPO</name>
<keyword evidence="3" id="KW-1185">Reference proteome</keyword>
<dbReference type="Pfam" id="PF06985">
    <property type="entry name" value="HET"/>
    <property type="match status" value="1"/>
</dbReference>
<dbReference type="OrthoDB" id="3553147at2759"/>
<reference evidence="2" key="2">
    <citation type="submission" date="2020-02" db="EMBL/GenBank/DDBJ databases">
        <title>Identification and distribution of gene clusters putatively required for synthesis of sphingolipid metabolism inhibitors in phylogenetically diverse species of the filamentous fungus Fusarium.</title>
        <authorList>
            <person name="Kim H.-S."/>
            <person name="Busman M."/>
            <person name="Brown D.W."/>
            <person name="Divon H."/>
            <person name="Uhlig S."/>
            <person name="Proctor R.H."/>
        </authorList>
    </citation>
    <scope>NUCLEOTIDE SEQUENCE</scope>
    <source>
        <strain evidence="2">NRRL 25174</strain>
    </source>
</reference>
<evidence type="ECO:0000259" key="1">
    <source>
        <dbReference type="Pfam" id="PF06985"/>
    </source>
</evidence>
<dbReference type="InterPro" id="IPR052895">
    <property type="entry name" value="HetReg/Transcr_Mod"/>
</dbReference>
<dbReference type="AlphaFoldDB" id="A0A9P5A9M9"/>
<accession>A0A9P5A9M9</accession>
<dbReference type="InterPro" id="IPR010730">
    <property type="entry name" value="HET"/>
</dbReference>
<dbReference type="PANTHER" id="PTHR24148">
    <property type="entry name" value="ANKYRIN REPEAT DOMAIN-CONTAINING PROTEIN 39 HOMOLOG-RELATED"/>
    <property type="match status" value="1"/>
</dbReference>
<dbReference type="PANTHER" id="PTHR24148:SF64">
    <property type="entry name" value="HETEROKARYON INCOMPATIBILITY DOMAIN-CONTAINING PROTEIN"/>
    <property type="match status" value="1"/>
</dbReference>
<protein>
    <submittedName>
        <fullName evidence="2">Heterokaryon incompatibility 6 OR allele</fullName>
    </submittedName>
</protein>
<dbReference type="EMBL" id="PVQB02000629">
    <property type="protein sequence ID" value="KAF4334845.1"/>
    <property type="molecule type" value="Genomic_DNA"/>
</dbReference>
<reference evidence="2" key="1">
    <citation type="journal article" date="2017" name="Mycologia">
        <title>Fusarium algeriense, sp. nov., a novel toxigenic crown rot pathogen of durum wheat from Algeria is nested in the Fusarium burgessii species complex.</title>
        <authorList>
            <person name="Laraba I."/>
            <person name="Keddad A."/>
            <person name="Boureghda H."/>
            <person name="Abdallah N."/>
            <person name="Vaughan M.M."/>
            <person name="Proctor R.H."/>
            <person name="Busman M."/>
            <person name="O'Donnell K."/>
        </authorList>
    </citation>
    <scope>NUCLEOTIDE SEQUENCE</scope>
    <source>
        <strain evidence="2">NRRL 25174</strain>
    </source>
</reference>
<gene>
    <name evidence="2" type="ORF">FBEOM_11313</name>
</gene>
<organism evidence="2 3">
    <name type="scientific">Fusarium beomiforme</name>
    <dbReference type="NCBI Taxonomy" id="44412"/>
    <lineage>
        <taxon>Eukaryota</taxon>
        <taxon>Fungi</taxon>
        <taxon>Dikarya</taxon>
        <taxon>Ascomycota</taxon>
        <taxon>Pezizomycotina</taxon>
        <taxon>Sordariomycetes</taxon>
        <taxon>Hypocreomycetidae</taxon>
        <taxon>Hypocreales</taxon>
        <taxon>Nectriaceae</taxon>
        <taxon>Fusarium</taxon>
        <taxon>Fusarium burgessii species complex</taxon>
    </lineage>
</organism>
<dbReference type="Proteomes" id="UP000730481">
    <property type="component" value="Unassembled WGS sequence"/>
</dbReference>
<sequence>MLYQPLTGDREIRLLVLEPGARTDPLECHLINAELSWRTRFEALSYAWGDDTTGYQLSCSGHNVDVRANLHNALLDLRHSTQRRVLWIDAICINQADNEEKSKQIMLMHEIYSRAQEVLIYLGKSDSSVQGAIEEMRWLDWKFMRVYAGQFLSGPNIGMGSFLIDVIANIKPIARGDFSWDPIINLLSRPWFQRTWVIQEAVIPQHAQVICGDQCISWAKFLRIVDAMKHYQSSIETIPGYHLVYETISSLDLMRSARGNRHPRIYILGQWWYRPLLAGHSMEGQEDSKLLDLILMSRRYKCTYPHDKIFGVLGVTGEDTGSELLKPDYEISPMEAYRNFVLWEIKHSSSFRVFGTSSQKTSRHRLSPSWVPDFSKLDPIESLSGPLFSNSKFDASAGLPMEVRESNNGNALHIKGSIVDTIHTVGKKSFKDKSSVLRQHHGRGERIAVYEQVQINRDMVEEARDIWLEASKGLARGLGPAPEAAMFTTMRDGRPMSSGPISPGWKPFLRTLLGDIAVGSRNSAFFSLISSSFVRLTLKGHELPEEYTTGDQIFGGKAIGFFAAIAQSRRFARTNMGLAGYVPMRAKKGDLVVVLYGSKVPFVVREKEPATTSYVYRKCINHNPITRME</sequence>
<proteinExistence type="predicted"/>
<feature type="domain" description="Heterokaryon incompatibility" evidence="1">
    <location>
        <begin position="41"/>
        <end position="200"/>
    </location>
</feature>
<evidence type="ECO:0000313" key="3">
    <source>
        <dbReference type="Proteomes" id="UP000730481"/>
    </source>
</evidence>
<comment type="caution">
    <text evidence="2">The sequence shown here is derived from an EMBL/GenBank/DDBJ whole genome shotgun (WGS) entry which is preliminary data.</text>
</comment>
<evidence type="ECO:0000313" key="2">
    <source>
        <dbReference type="EMBL" id="KAF4334845.1"/>
    </source>
</evidence>